<organism evidence="3 4">
    <name type="scientific">Kitasatospora aburaviensis</name>
    <dbReference type="NCBI Taxonomy" id="67265"/>
    <lineage>
        <taxon>Bacteria</taxon>
        <taxon>Bacillati</taxon>
        <taxon>Actinomycetota</taxon>
        <taxon>Actinomycetes</taxon>
        <taxon>Kitasatosporales</taxon>
        <taxon>Streptomycetaceae</taxon>
        <taxon>Kitasatospora</taxon>
    </lineage>
</organism>
<evidence type="ECO:0000313" key="3">
    <source>
        <dbReference type="EMBL" id="MFC5886358.1"/>
    </source>
</evidence>
<feature type="signal peptide" evidence="2">
    <location>
        <begin position="1"/>
        <end position="19"/>
    </location>
</feature>
<dbReference type="Proteomes" id="UP001596067">
    <property type="component" value="Unassembled WGS sequence"/>
</dbReference>
<feature type="region of interest" description="Disordered" evidence="1">
    <location>
        <begin position="61"/>
        <end position="102"/>
    </location>
</feature>
<name>A0ABW1EZ65_9ACTN</name>
<evidence type="ECO:0000256" key="2">
    <source>
        <dbReference type="SAM" id="SignalP"/>
    </source>
</evidence>
<feature type="chain" id="PRO_5046478615" description="Secreted protein" evidence="2">
    <location>
        <begin position="20"/>
        <end position="102"/>
    </location>
</feature>
<evidence type="ECO:0000313" key="4">
    <source>
        <dbReference type="Proteomes" id="UP001596067"/>
    </source>
</evidence>
<gene>
    <name evidence="3" type="ORF">ACFP0N_15435</name>
</gene>
<keyword evidence="4" id="KW-1185">Reference proteome</keyword>
<accession>A0ABW1EZ65</accession>
<proteinExistence type="predicted"/>
<protein>
    <recommendedName>
        <fullName evidence="5">Secreted protein</fullName>
    </recommendedName>
</protein>
<dbReference type="EMBL" id="JBHSOD010000016">
    <property type="protein sequence ID" value="MFC5886358.1"/>
    <property type="molecule type" value="Genomic_DNA"/>
</dbReference>
<sequence>MAVGLLLGWSLLGAATAAAAEGGSLVTVIDNSRGNAPVQAGPLLGTASLVRLDSLLEIDRTANQQNGQGTAGSDHDGTGALVGDLHGTTPTGATGPPEGGRR</sequence>
<evidence type="ECO:0000256" key="1">
    <source>
        <dbReference type="SAM" id="MobiDB-lite"/>
    </source>
</evidence>
<comment type="caution">
    <text evidence="3">The sequence shown here is derived from an EMBL/GenBank/DDBJ whole genome shotgun (WGS) entry which is preliminary data.</text>
</comment>
<dbReference type="RefSeq" id="WP_313761859.1">
    <property type="nucleotide sequence ID" value="NZ_BAAAVH010000101.1"/>
</dbReference>
<feature type="compositionally biased region" description="Low complexity" evidence="1">
    <location>
        <begin position="87"/>
        <end position="96"/>
    </location>
</feature>
<keyword evidence="2" id="KW-0732">Signal</keyword>
<evidence type="ECO:0008006" key="5">
    <source>
        <dbReference type="Google" id="ProtNLM"/>
    </source>
</evidence>
<reference evidence="4" key="1">
    <citation type="journal article" date="2019" name="Int. J. Syst. Evol. Microbiol.">
        <title>The Global Catalogue of Microorganisms (GCM) 10K type strain sequencing project: providing services to taxonomists for standard genome sequencing and annotation.</title>
        <authorList>
            <consortium name="The Broad Institute Genomics Platform"/>
            <consortium name="The Broad Institute Genome Sequencing Center for Infectious Disease"/>
            <person name="Wu L."/>
            <person name="Ma J."/>
        </authorList>
    </citation>
    <scope>NUCLEOTIDE SEQUENCE [LARGE SCALE GENOMIC DNA]</scope>
    <source>
        <strain evidence="4">CGMCC 4.1469</strain>
    </source>
</reference>